<dbReference type="AlphaFoldDB" id="A0AAV4PE43"/>
<protein>
    <submittedName>
        <fullName evidence="1">Uncharacterized protein</fullName>
    </submittedName>
</protein>
<evidence type="ECO:0000313" key="2">
    <source>
        <dbReference type="Proteomes" id="UP001054945"/>
    </source>
</evidence>
<dbReference type="EMBL" id="BPLR01004351">
    <property type="protein sequence ID" value="GIX94235.1"/>
    <property type="molecule type" value="Genomic_DNA"/>
</dbReference>
<comment type="caution">
    <text evidence="1">The sequence shown here is derived from an EMBL/GenBank/DDBJ whole genome shotgun (WGS) entry which is preliminary data.</text>
</comment>
<proteinExistence type="predicted"/>
<name>A0AAV4PE43_CAEEX</name>
<accession>A0AAV4PE43</accession>
<keyword evidence="2" id="KW-1185">Reference proteome</keyword>
<organism evidence="1 2">
    <name type="scientific">Caerostris extrusa</name>
    <name type="common">Bark spider</name>
    <name type="synonym">Caerostris bankana</name>
    <dbReference type="NCBI Taxonomy" id="172846"/>
    <lineage>
        <taxon>Eukaryota</taxon>
        <taxon>Metazoa</taxon>
        <taxon>Ecdysozoa</taxon>
        <taxon>Arthropoda</taxon>
        <taxon>Chelicerata</taxon>
        <taxon>Arachnida</taxon>
        <taxon>Araneae</taxon>
        <taxon>Araneomorphae</taxon>
        <taxon>Entelegynae</taxon>
        <taxon>Araneoidea</taxon>
        <taxon>Araneidae</taxon>
        <taxon>Caerostris</taxon>
    </lineage>
</organism>
<gene>
    <name evidence="1" type="ORF">CEXT_313941</name>
</gene>
<evidence type="ECO:0000313" key="1">
    <source>
        <dbReference type="EMBL" id="GIX94235.1"/>
    </source>
</evidence>
<dbReference type="Proteomes" id="UP001054945">
    <property type="component" value="Unassembled WGS sequence"/>
</dbReference>
<reference evidence="1 2" key="1">
    <citation type="submission" date="2021-06" db="EMBL/GenBank/DDBJ databases">
        <title>Caerostris extrusa draft genome.</title>
        <authorList>
            <person name="Kono N."/>
            <person name="Arakawa K."/>
        </authorList>
    </citation>
    <scope>NUCLEOTIDE SEQUENCE [LARGE SCALE GENOMIC DNA]</scope>
</reference>
<dbReference type="PROSITE" id="PS51257">
    <property type="entry name" value="PROKAR_LIPOPROTEIN"/>
    <property type="match status" value="1"/>
</dbReference>
<sequence>MGQPHVRPVKWNVRNCGCSNFFCGCPIKDETLYGWMCSVAGKRIEDFSGGIDQTLENVDCQKSNTAHQFRTHFHHY</sequence>